<dbReference type="GeneTree" id="ENSGT00950000183121"/>
<evidence type="ECO:0000256" key="3">
    <source>
        <dbReference type="ARBA" id="ARBA00023315"/>
    </source>
</evidence>
<dbReference type="Proteomes" id="UP000472272">
    <property type="component" value="Chromosome 13"/>
</dbReference>
<dbReference type="GO" id="GO:0008080">
    <property type="term" value="F:N-acetyltransferase activity"/>
    <property type="evidence" value="ECO:0007669"/>
    <property type="project" value="TreeGrafter"/>
</dbReference>
<reference evidence="5" key="2">
    <citation type="submission" date="2025-08" db="UniProtKB">
        <authorList>
            <consortium name="Ensembl"/>
        </authorList>
    </citation>
    <scope>IDENTIFICATION</scope>
</reference>
<reference evidence="5 6" key="1">
    <citation type="journal article" date="2019" name="Proc. Natl. Acad. Sci. U.S.A.">
        <title>Regulatory changes in pterin and carotenoid genes underlie balanced color polymorphisms in the wall lizard.</title>
        <authorList>
            <person name="Andrade P."/>
            <person name="Pinho C."/>
            <person name="Perez I de Lanuza G."/>
            <person name="Afonso S."/>
            <person name="Brejcha J."/>
            <person name="Rubin C.J."/>
            <person name="Wallerman O."/>
            <person name="Pereira P."/>
            <person name="Sabatino S.J."/>
            <person name="Bellati A."/>
            <person name="Pellitteri-Rosa D."/>
            <person name="Bosakova Z."/>
            <person name="Bunikis I."/>
            <person name="Carretero M.A."/>
            <person name="Feiner N."/>
            <person name="Marsik P."/>
            <person name="Pauperio F."/>
            <person name="Salvi D."/>
            <person name="Soler L."/>
            <person name="While G.M."/>
            <person name="Uller T."/>
            <person name="Font E."/>
            <person name="Andersson L."/>
            <person name="Carneiro M."/>
        </authorList>
    </citation>
    <scope>NUCLEOTIDE SEQUENCE</scope>
</reference>
<comment type="similarity">
    <text evidence="1">Belongs to the acetyltransferase family.</text>
</comment>
<reference evidence="5" key="3">
    <citation type="submission" date="2025-09" db="UniProtKB">
        <authorList>
            <consortium name="Ensembl"/>
        </authorList>
    </citation>
    <scope>IDENTIFICATION</scope>
</reference>
<dbReference type="AlphaFoldDB" id="A0A670J2C2"/>
<proteinExistence type="inferred from homology"/>
<evidence type="ECO:0000256" key="2">
    <source>
        <dbReference type="ARBA" id="ARBA00022679"/>
    </source>
</evidence>
<dbReference type="InterPro" id="IPR016181">
    <property type="entry name" value="Acyl_CoA_acyltransferase"/>
</dbReference>
<dbReference type="PANTHER" id="PTHR10545:SF51">
    <property type="entry name" value="THIALYSINE N-EPSILON-ACETYLTRANSFERASE"/>
    <property type="match status" value="1"/>
</dbReference>
<keyword evidence="2" id="KW-0808">Transferase</keyword>
<dbReference type="CDD" id="cd04301">
    <property type="entry name" value="NAT_SF"/>
    <property type="match status" value="1"/>
</dbReference>
<dbReference type="FunFam" id="3.40.630.30:FF:000064">
    <property type="entry name" value="GNAT family acetyltransferase"/>
    <property type="match status" value="1"/>
</dbReference>
<dbReference type="Gene3D" id="3.40.630.30">
    <property type="match status" value="1"/>
</dbReference>
<evidence type="ECO:0000256" key="1">
    <source>
        <dbReference type="ARBA" id="ARBA00008694"/>
    </source>
</evidence>
<dbReference type="PANTHER" id="PTHR10545">
    <property type="entry name" value="DIAMINE N-ACETYLTRANSFERASE"/>
    <property type="match status" value="1"/>
</dbReference>
<dbReference type="InterPro" id="IPR051016">
    <property type="entry name" value="Diverse_Substrate_AcTransf"/>
</dbReference>
<dbReference type="Ensembl" id="ENSPMRT00000018828.1">
    <property type="protein sequence ID" value="ENSPMRP00000017684.1"/>
    <property type="gene ID" value="ENSPMRG00000011683.1"/>
</dbReference>
<organism evidence="5 6">
    <name type="scientific">Podarcis muralis</name>
    <name type="common">Wall lizard</name>
    <name type="synonym">Lacerta muralis</name>
    <dbReference type="NCBI Taxonomy" id="64176"/>
    <lineage>
        <taxon>Eukaryota</taxon>
        <taxon>Metazoa</taxon>
        <taxon>Chordata</taxon>
        <taxon>Craniata</taxon>
        <taxon>Vertebrata</taxon>
        <taxon>Euteleostomi</taxon>
        <taxon>Lepidosauria</taxon>
        <taxon>Squamata</taxon>
        <taxon>Bifurcata</taxon>
        <taxon>Unidentata</taxon>
        <taxon>Episquamata</taxon>
        <taxon>Laterata</taxon>
        <taxon>Lacertibaenia</taxon>
        <taxon>Lacertidae</taxon>
        <taxon>Podarcis</taxon>
    </lineage>
</organism>
<evidence type="ECO:0000313" key="5">
    <source>
        <dbReference type="Ensembl" id="ENSPMRP00000017684.1"/>
    </source>
</evidence>
<sequence>MPRVTDASEFVLSGCRPPKPGSTGTGYFRISALAHAQNYQIVVGAAGCERASPFPFNMLFNFAPPPCSPGCTIVGYQFHYLSYCTWHGGILFGEDLYVVPEFRGKGIGTSLMNKVAKIALEKGCSEFRFICARWNQPAMDFYAKLGAVNVTIRDHWHLCHIEGAHVRKLAQEARK</sequence>
<feature type="domain" description="N-acetyltransferase" evidence="4">
    <location>
        <begin position="28"/>
        <end position="168"/>
    </location>
</feature>
<dbReference type="Pfam" id="PF00583">
    <property type="entry name" value="Acetyltransf_1"/>
    <property type="match status" value="1"/>
</dbReference>
<name>A0A670J2C2_PODMU</name>
<evidence type="ECO:0000313" key="6">
    <source>
        <dbReference type="Proteomes" id="UP000472272"/>
    </source>
</evidence>
<keyword evidence="6" id="KW-1185">Reference proteome</keyword>
<dbReference type="PROSITE" id="PS51186">
    <property type="entry name" value="GNAT"/>
    <property type="match status" value="1"/>
</dbReference>
<protein>
    <recommendedName>
        <fullName evidence="4">N-acetyltransferase domain-containing protein</fullName>
    </recommendedName>
</protein>
<dbReference type="SUPFAM" id="SSF55729">
    <property type="entry name" value="Acyl-CoA N-acyltransferases (Nat)"/>
    <property type="match status" value="1"/>
</dbReference>
<dbReference type="InterPro" id="IPR000182">
    <property type="entry name" value="GNAT_dom"/>
</dbReference>
<accession>A0A670J2C2</accession>
<keyword evidence="3" id="KW-0012">Acyltransferase</keyword>
<evidence type="ECO:0000259" key="4">
    <source>
        <dbReference type="PROSITE" id="PS51186"/>
    </source>
</evidence>